<dbReference type="InterPro" id="IPR001173">
    <property type="entry name" value="Glyco_trans_2-like"/>
</dbReference>
<reference evidence="2 3" key="1">
    <citation type="journal article" date="2016" name="Nat. Commun.">
        <title>Thousands of microbial genomes shed light on interconnected biogeochemical processes in an aquifer system.</title>
        <authorList>
            <person name="Anantharaman K."/>
            <person name="Brown C.T."/>
            <person name="Hug L.A."/>
            <person name="Sharon I."/>
            <person name="Castelle C.J."/>
            <person name="Probst A.J."/>
            <person name="Thomas B.C."/>
            <person name="Singh A."/>
            <person name="Wilkins M.J."/>
            <person name="Karaoz U."/>
            <person name="Brodie E.L."/>
            <person name="Williams K.H."/>
            <person name="Hubbard S.S."/>
            <person name="Banfield J.F."/>
        </authorList>
    </citation>
    <scope>NUCLEOTIDE SEQUENCE [LARGE SCALE GENOMIC DNA]</scope>
</reference>
<dbReference type="Pfam" id="PF00535">
    <property type="entry name" value="Glycos_transf_2"/>
    <property type="match status" value="1"/>
</dbReference>
<sequence>MTKTISFLIPVYNEEKRLIKTVTALKNVVIPVELKLQKIIFVNDGSKDNTLNLLIRFKNEIETATNADVDIVSYPKNKGKGYAIKTGMSNSDSDYTLFFDADMATPLTELSKFVPFIQDNTDVIVGTRKNGHSTVINHQPKIRELMGKVYTFLSQLILNVWITDFTCGFKAFSRLAKDEIFSRSTINRWGYDSEILFLAKRLGFLIVEKAVIWSDDRNTRVKLTSAVFTSFIELIKIRINEFAGRYNIGYFRKIVARFGLASS</sequence>
<dbReference type="PANTHER" id="PTHR10859:SF91">
    <property type="entry name" value="DOLICHYL-PHOSPHATE BETA-GLUCOSYLTRANSFERASE"/>
    <property type="match status" value="1"/>
</dbReference>
<dbReference type="Gene3D" id="3.90.550.10">
    <property type="entry name" value="Spore Coat Polysaccharide Biosynthesis Protein SpsA, Chain A"/>
    <property type="match status" value="1"/>
</dbReference>
<accession>A0A1F4UMJ7</accession>
<dbReference type="SUPFAM" id="SSF53448">
    <property type="entry name" value="Nucleotide-diphospho-sugar transferases"/>
    <property type="match status" value="1"/>
</dbReference>
<evidence type="ECO:0000313" key="2">
    <source>
        <dbReference type="EMBL" id="OGC46136.1"/>
    </source>
</evidence>
<dbReference type="EMBL" id="MEUV01000013">
    <property type="protein sequence ID" value="OGC46136.1"/>
    <property type="molecule type" value="Genomic_DNA"/>
</dbReference>
<feature type="domain" description="Glycosyltransferase 2-like" evidence="1">
    <location>
        <begin position="6"/>
        <end position="179"/>
    </location>
</feature>
<organism evidence="2 3">
    <name type="scientific">candidate division WWE3 bacterium RBG_19FT_COMBO_34_6</name>
    <dbReference type="NCBI Taxonomy" id="1802612"/>
    <lineage>
        <taxon>Bacteria</taxon>
        <taxon>Katanobacteria</taxon>
    </lineage>
</organism>
<comment type="caution">
    <text evidence="2">The sequence shown here is derived from an EMBL/GenBank/DDBJ whole genome shotgun (WGS) entry which is preliminary data.</text>
</comment>
<name>A0A1F4UMJ7_UNCKA</name>
<protein>
    <recommendedName>
        <fullName evidence="1">Glycosyltransferase 2-like domain-containing protein</fullName>
    </recommendedName>
</protein>
<proteinExistence type="predicted"/>
<dbReference type="AlphaFoldDB" id="A0A1F4UMJ7"/>
<evidence type="ECO:0000313" key="3">
    <source>
        <dbReference type="Proteomes" id="UP000178615"/>
    </source>
</evidence>
<dbReference type="PANTHER" id="PTHR10859">
    <property type="entry name" value="GLYCOSYL TRANSFERASE"/>
    <property type="match status" value="1"/>
</dbReference>
<evidence type="ECO:0000259" key="1">
    <source>
        <dbReference type="Pfam" id="PF00535"/>
    </source>
</evidence>
<dbReference type="Proteomes" id="UP000178615">
    <property type="component" value="Unassembled WGS sequence"/>
</dbReference>
<gene>
    <name evidence="2" type="ORF">A2V49_00245</name>
</gene>
<dbReference type="InterPro" id="IPR029044">
    <property type="entry name" value="Nucleotide-diphossugar_trans"/>
</dbReference>
<dbReference type="GO" id="GO:0006487">
    <property type="term" value="P:protein N-linked glycosylation"/>
    <property type="evidence" value="ECO:0007669"/>
    <property type="project" value="TreeGrafter"/>
</dbReference>